<feature type="domain" description="BTB" evidence="1">
    <location>
        <begin position="18"/>
        <end position="80"/>
    </location>
</feature>
<dbReference type="PROSITE" id="PS50097">
    <property type="entry name" value="BTB"/>
    <property type="match status" value="1"/>
</dbReference>
<dbReference type="PANTHER" id="PTHR24413">
    <property type="entry name" value="SPECKLE-TYPE POZ PROTEIN"/>
    <property type="match status" value="1"/>
</dbReference>
<dbReference type="SMART" id="SM00225">
    <property type="entry name" value="BTB"/>
    <property type="match status" value="1"/>
</dbReference>
<dbReference type="Pfam" id="PF00651">
    <property type="entry name" value="BTB"/>
    <property type="match status" value="1"/>
</dbReference>
<evidence type="ECO:0000313" key="2">
    <source>
        <dbReference type="Proteomes" id="UP000046392"/>
    </source>
</evidence>
<dbReference type="Gene3D" id="3.30.710.10">
    <property type="entry name" value="Potassium Channel Kv1.1, Chain A"/>
    <property type="match status" value="1"/>
</dbReference>
<dbReference type="InterPro" id="IPR000210">
    <property type="entry name" value="BTB/POZ_dom"/>
</dbReference>
<reference evidence="3" key="1">
    <citation type="submission" date="2017-02" db="UniProtKB">
        <authorList>
            <consortium name="WormBaseParasite"/>
        </authorList>
    </citation>
    <scope>IDENTIFICATION</scope>
</reference>
<dbReference type="AlphaFoldDB" id="A0A0N5C1Y7"/>
<protein>
    <submittedName>
        <fullName evidence="3">BTB domain-containing protein</fullName>
    </submittedName>
</protein>
<evidence type="ECO:0000259" key="1">
    <source>
        <dbReference type="PROSITE" id="PS50097"/>
    </source>
</evidence>
<proteinExistence type="predicted"/>
<evidence type="ECO:0000313" key="3">
    <source>
        <dbReference type="WBParaSite" id="SPAL_0001200500.1"/>
    </source>
</evidence>
<dbReference type="SUPFAM" id="SSF54695">
    <property type="entry name" value="POZ domain"/>
    <property type="match status" value="1"/>
</dbReference>
<sequence>MDLLSNDMAGMFQSTMFSDCAIEVQNSQIKVHKCILASRSEVFKSLLTDDGCKFSPNGIEMNGFRLEVVNEMVNYLYTGKSPNMDEMALELFEIGHKYELEQLKSMAEESLLYSLSIENVLDYLECSLLYSSKVLEEFCLRFIHLNAENLINTVKWRAVVNNNPLLIAKLYSIGITD</sequence>
<accession>A0A0N5C1Y7</accession>
<dbReference type="STRING" id="174720.A0A0N5C1Y7"/>
<dbReference type="WBParaSite" id="SPAL_0001200500.1">
    <property type="protein sequence ID" value="SPAL_0001200500.1"/>
    <property type="gene ID" value="SPAL_0001200500"/>
</dbReference>
<dbReference type="Gene3D" id="1.25.40.420">
    <property type="match status" value="1"/>
</dbReference>
<dbReference type="Proteomes" id="UP000046392">
    <property type="component" value="Unplaced"/>
</dbReference>
<organism evidence="2 3">
    <name type="scientific">Strongyloides papillosus</name>
    <name type="common">Intestinal threadworm</name>
    <dbReference type="NCBI Taxonomy" id="174720"/>
    <lineage>
        <taxon>Eukaryota</taxon>
        <taxon>Metazoa</taxon>
        <taxon>Ecdysozoa</taxon>
        <taxon>Nematoda</taxon>
        <taxon>Chromadorea</taxon>
        <taxon>Rhabditida</taxon>
        <taxon>Tylenchina</taxon>
        <taxon>Panagrolaimomorpha</taxon>
        <taxon>Strongyloidoidea</taxon>
        <taxon>Strongyloididae</taxon>
        <taxon>Strongyloides</taxon>
    </lineage>
</organism>
<keyword evidence="2" id="KW-1185">Reference proteome</keyword>
<name>A0A0N5C1Y7_STREA</name>
<dbReference type="InterPro" id="IPR011333">
    <property type="entry name" value="SKP1/BTB/POZ_sf"/>
</dbReference>